<evidence type="ECO:0000256" key="6">
    <source>
        <dbReference type="ARBA" id="ARBA00022723"/>
    </source>
</evidence>
<dbReference type="UniPathway" id="UPA00378"/>
<evidence type="ECO:0000256" key="7">
    <source>
        <dbReference type="ARBA" id="ARBA00022968"/>
    </source>
</evidence>
<evidence type="ECO:0000313" key="19">
    <source>
        <dbReference type="Proteomes" id="UP000270296"/>
    </source>
</evidence>
<dbReference type="GO" id="GO:0015018">
    <property type="term" value="F:galactosylgalactosylxylosylprotein 3-beta-glucuronosyltransferase activity"/>
    <property type="evidence" value="ECO:0007669"/>
    <property type="project" value="UniProtKB-UniRule"/>
</dbReference>
<dbReference type="AlphaFoldDB" id="A0A183IGJ4"/>
<dbReference type="SUPFAM" id="SSF53448">
    <property type="entry name" value="Nucleotide-diphospho-sugar transferases"/>
    <property type="match status" value="1"/>
</dbReference>
<feature type="binding site" evidence="14">
    <location>
        <position position="197"/>
    </location>
    <ligand>
        <name>Mn(2+)</name>
        <dbReference type="ChEBI" id="CHEBI:29035"/>
    </ligand>
</feature>
<evidence type="ECO:0000313" key="20">
    <source>
        <dbReference type="WBParaSite" id="SBAD_0000286801-mRNA-1"/>
    </source>
</evidence>
<evidence type="ECO:0000256" key="10">
    <source>
        <dbReference type="ARBA" id="ARBA00023180"/>
    </source>
</evidence>
<keyword evidence="19" id="KW-1185">Reference proteome</keyword>
<dbReference type="InterPro" id="IPR029044">
    <property type="entry name" value="Nucleotide-diphossugar_trans"/>
</dbReference>
<dbReference type="GO" id="GO:0046872">
    <property type="term" value="F:metal ion binding"/>
    <property type="evidence" value="ECO:0007669"/>
    <property type="project" value="UniProtKB-KW"/>
</dbReference>
<dbReference type="PANTHER" id="PTHR10896">
    <property type="entry name" value="GALACTOSYLGALACTOSYLXYLOSYLPROTEIN 3-BETA-GLUCURONOSYLTRANSFERASE BETA-1,3-GLUCURONYLTRANSFERASE"/>
    <property type="match status" value="1"/>
</dbReference>
<evidence type="ECO:0000256" key="8">
    <source>
        <dbReference type="ARBA" id="ARBA00022989"/>
    </source>
</evidence>
<comment type="similarity">
    <text evidence="2 17">Belongs to the glycosyltransferase 43 family.</text>
</comment>
<dbReference type="OrthoDB" id="675023at2759"/>
<reference evidence="18 19" key="2">
    <citation type="submission" date="2018-11" db="EMBL/GenBank/DDBJ databases">
        <authorList>
            <consortium name="Pathogen Informatics"/>
        </authorList>
    </citation>
    <scope>NUCLEOTIDE SEQUENCE [LARGE SCALE GENOMIC DNA]</scope>
</reference>
<evidence type="ECO:0000256" key="3">
    <source>
        <dbReference type="ARBA" id="ARBA00012641"/>
    </source>
</evidence>
<dbReference type="EC" id="2.4.1.135" evidence="3 17"/>
<evidence type="ECO:0000256" key="11">
    <source>
        <dbReference type="ARBA" id="ARBA00023211"/>
    </source>
</evidence>
<keyword evidence="11 14" id="KW-0464">Manganese</keyword>
<keyword evidence="6 14" id="KW-0479">Metal-binding</keyword>
<evidence type="ECO:0000256" key="13">
    <source>
        <dbReference type="PIRSR" id="PIRSR605027-1"/>
    </source>
</evidence>
<evidence type="ECO:0000256" key="4">
    <source>
        <dbReference type="ARBA" id="ARBA00022679"/>
    </source>
</evidence>
<comment type="catalytic activity">
    <reaction evidence="12 17">
        <text>3-O-(beta-D-galactosyl-(1-&gt;3)-beta-D-galactosyl-(1-&gt;4)-beta-D-xylosyl)-L-seryl-[protein] + UDP-alpha-D-glucuronate = 3-O-(beta-D-GlcA-(1-&gt;3)-beta-D-Gal-(1-&gt;3)-beta-D-Gal-(1-&gt;4)-beta-D-Xyl)-L-seryl-[protein] + UDP + H(+)</text>
        <dbReference type="Rhea" id="RHEA:24168"/>
        <dbReference type="Rhea" id="RHEA-COMP:12571"/>
        <dbReference type="Rhea" id="RHEA-COMP:12573"/>
        <dbReference type="ChEBI" id="CHEBI:15378"/>
        <dbReference type="ChEBI" id="CHEBI:58052"/>
        <dbReference type="ChEBI" id="CHEBI:58223"/>
        <dbReference type="ChEBI" id="CHEBI:132090"/>
        <dbReference type="ChEBI" id="CHEBI:132093"/>
        <dbReference type="EC" id="2.4.1.135"/>
    </reaction>
</comment>
<reference evidence="20" key="1">
    <citation type="submission" date="2016-06" db="UniProtKB">
        <authorList>
            <consortium name="WormBaseParasite"/>
        </authorList>
    </citation>
    <scope>IDENTIFICATION</scope>
</reference>
<proteinExistence type="inferred from homology"/>
<dbReference type="Proteomes" id="UP000270296">
    <property type="component" value="Unassembled WGS sequence"/>
</dbReference>
<dbReference type="PANTHER" id="PTHR10896:SF65">
    <property type="entry name" value="GALACTOSYLGALACTOSYLXYLOSYLPROTEIN 3-BETA-GLUCURONOSYLTRANSFERASE 3"/>
    <property type="match status" value="1"/>
</dbReference>
<feature type="site" description="Interaction with galactose moiety of substrate glycoprotein" evidence="15">
    <location>
        <position position="228"/>
    </location>
</feature>
<keyword evidence="8" id="KW-1133">Transmembrane helix</keyword>
<accession>A0A183IGJ4</accession>
<evidence type="ECO:0000256" key="16">
    <source>
        <dbReference type="PIRSR" id="PIRSR605027-6"/>
    </source>
</evidence>
<dbReference type="Gene3D" id="3.90.550.10">
    <property type="entry name" value="Spore Coat Polysaccharide Biosynthesis Protein SpsA, Chain A"/>
    <property type="match status" value="1"/>
</dbReference>
<evidence type="ECO:0000256" key="5">
    <source>
        <dbReference type="ARBA" id="ARBA00022692"/>
    </source>
</evidence>
<dbReference type="GO" id="GO:0005975">
    <property type="term" value="P:carbohydrate metabolic process"/>
    <property type="evidence" value="ECO:0007669"/>
    <property type="project" value="TreeGrafter"/>
</dbReference>
<gene>
    <name evidence="18" type="ORF">SBAD_LOCUS2738</name>
</gene>
<dbReference type="InterPro" id="IPR005027">
    <property type="entry name" value="Glyco_trans_43"/>
</dbReference>
<dbReference type="CDD" id="cd00218">
    <property type="entry name" value="GlcAT-I"/>
    <property type="match status" value="1"/>
</dbReference>
<evidence type="ECO:0000256" key="9">
    <source>
        <dbReference type="ARBA" id="ARBA00023136"/>
    </source>
</evidence>
<keyword evidence="10 16" id="KW-0325">Glycoprotein</keyword>
<name>A0A183IGJ4_9BILA</name>
<keyword evidence="5" id="KW-0812">Transmembrane</keyword>
<keyword evidence="7 17" id="KW-0735">Signal-anchor</keyword>
<keyword evidence="9" id="KW-0472">Membrane</keyword>
<protein>
    <recommendedName>
        <fullName evidence="3 17">Galactosylgalactosylxylosylprotein 3-beta-glucuronosyltransferase</fullName>
        <ecNumber evidence="3 17">2.4.1.135</ecNumber>
    </recommendedName>
</protein>
<keyword evidence="17" id="KW-0333">Golgi apparatus</keyword>
<evidence type="ECO:0000313" key="18">
    <source>
        <dbReference type="EMBL" id="VDO98755.1"/>
    </source>
</evidence>
<evidence type="ECO:0000256" key="15">
    <source>
        <dbReference type="PIRSR" id="PIRSR605027-4"/>
    </source>
</evidence>
<comment type="subcellular location">
    <subcellularLocation>
        <location evidence="17">Golgi apparatus membrane</location>
        <topology evidence="17">Single-pass type II membrane protein</topology>
    </subcellularLocation>
    <subcellularLocation>
        <location evidence="1">Membrane</location>
        <topology evidence="1">Single-pass type II membrane protein</topology>
    </subcellularLocation>
</comment>
<feature type="active site" description="Proton donor/acceptor" evidence="13">
    <location>
        <position position="282"/>
    </location>
</feature>
<dbReference type="WBParaSite" id="SBAD_0000286801-mRNA-1">
    <property type="protein sequence ID" value="SBAD_0000286801-mRNA-1"/>
    <property type="gene ID" value="SBAD_0000286801"/>
</dbReference>
<sequence>MIIENDSIIERKFTTLNAIIFDLLGFLYREVSNAKNDPSVLWKRVTKLEALLSFCRKTLASHDVDCQQRNIVIRARGMEAGDDQTATIFIITPTYKRETQIPDLVRLSHTLMLVPNVFWILIEDAEKPSKSVAKLLSTSAVPGIVLNVATPPKYKLNASSPHWLLPKGAAQRNLALTWLRNNSPKLGHGVVYFADDDNTYSLKLFSEIRSVRKVGVWPVGLAGGQLVERPIVEKGKIVRWLVSFKPERPFAIDMAGFAVNLSLILQHTHAEFKYEVARGYQETQFLSSLITVDDLEPKADNCTRVYVWHTRDSPPKLKGEWALKKQLGISSDYGMEEY</sequence>
<evidence type="ECO:0000256" key="14">
    <source>
        <dbReference type="PIRSR" id="PIRSR605027-3"/>
    </source>
</evidence>
<organism evidence="20">
    <name type="scientific">Soboliphyme baturini</name>
    <dbReference type="NCBI Taxonomy" id="241478"/>
    <lineage>
        <taxon>Eukaryota</taxon>
        <taxon>Metazoa</taxon>
        <taxon>Ecdysozoa</taxon>
        <taxon>Nematoda</taxon>
        <taxon>Enoplea</taxon>
        <taxon>Dorylaimia</taxon>
        <taxon>Dioctophymatida</taxon>
        <taxon>Dioctophymatoidea</taxon>
        <taxon>Soboliphymatidae</taxon>
        <taxon>Soboliphyme</taxon>
    </lineage>
</organism>
<evidence type="ECO:0000256" key="1">
    <source>
        <dbReference type="ARBA" id="ARBA00004606"/>
    </source>
</evidence>
<dbReference type="FunFam" id="3.90.550.10:FF:000044">
    <property type="entry name" value="Galactosylgalactosylxylosylprotein 3-beta-glucuronosyltransferase"/>
    <property type="match status" value="1"/>
</dbReference>
<evidence type="ECO:0000256" key="12">
    <source>
        <dbReference type="ARBA" id="ARBA00047979"/>
    </source>
</evidence>
<comment type="pathway">
    <text evidence="17">Protein modification; protein glycosylation.</text>
</comment>
<dbReference type="EMBL" id="UZAM01007378">
    <property type="protein sequence ID" value="VDO98755.1"/>
    <property type="molecule type" value="Genomic_DNA"/>
</dbReference>
<comment type="cofactor">
    <cofactor evidence="14 17">
        <name>Mn(2+)</name>
        <dbReference type="ChEBI" id="CHEBI:29035"/>
    </cofactor>
</comment>
<dbReference type="GO" id="GO:0000139">
    <property type="term" value="C:Golgi membrane"/>
    <property type="evidence" value="ECO:0007669"/>
    <property type="project" value="UniProtKB-SubCell"/>
</dbReference>
<evidence type="ECO:0000256" key="2">
    <source>
        <dbReference type="ARBA" id="ARBA00007706"/>
    </source>
</evidence>
<keyword evidence="4 17" id="KW-0808">Transferase</keyword>
<dbReference type="Pfam" id="PF03360">
    <property type="entry name" value="Glyco_transf_43"/>
    <property type="match status" value="1"/>
</dbReference>
<feature type="glycosylation site" description="N-linked (GlcNAc...) asparagine" evidence="16">
    <location>
        <position position="301"/>
    </location>
</feature>
<evidence type="ECO:0000256" key="17">
    <source>
        <dbReference type="RuleBase" id="RU363127"/>
    </source>
</evidence>
<dbReference type="GO" id="GO:0050650">
    <property type="term" value="P:chondroitin sulfate proteoglycan biosynthetic process"/>
    <property type="evidence" value="ECO:0007669"/>
    <property type="project" value="TreeGrafter"/>
</dbReference>